<dbReference type="InterPro" id="IPR052894">
    <property type="entry name" value="AsmA-related"/>
</dbReference>
<dbReference type="Proteomes" id="UP001597353">
    <property type="component" value="Unassembled WGS sequence"/>
</dbReference>
<dbReference type="Pfam" id="PF05170">
    <property type="entry name" value="AsmA"/>
    <property type="match status" value="2"/>
</dbReference>
<dbReference type="InterPro" id="IPR007844">
    <property type="entry name" value="AsmA"/>
</dbReference>
<dbReference type="EMBL" id="JBHUGH010000011">
    <property type="protein sequence ID" value="MFD1913404.1"/>
    <property type="molecule type" value="Genomic_DNA"/>
</dbReference>
<gene>
    <name evidence="3" type="ORF">ACFSGJ_14415</name>
</gene>
<feature type="region of interest" description="Disordered" evidence="1">
    <location>
        <begin position="320"/>
        <end position="350"/>
    </location>
</feature>
<feature type="domain" description="AsmA" evidence="2">
    <location>
        <begin position="3"/>
        <end position="180"/>
    </location>
</feature>
<evidence type="ECO:0000313" key="3">
    <source>
        <dbReference type="EMBL" id="MFD1913404.1"/>
    </source>
</evidence>
<comment type="caution">
    <text evidence="3">The sequence shown here is derived from an EMBL/GenBank/DDBJ whole genome shotgun (WGS) entry which is preliminary data.</text>
</comment>
<keyword evidence="4" id="KW-1185">Reference proteome</keyword>
<protein>
    <submittedName>
        <fullName evidence="3">AsmA family protein</fullName>
    </submittedName>
</protein>
<evidence type="ECO:0000256" key="1">
    <source>
        <dbReference type="SAM" id="MobiDB-lite"/>
    </source>
</evidence>
<feature type="region of interest" description="Disordered" evidence="1">
    <location>
        <begin position="125"/>
        <end position="148"/>
    </location>
</feature>
<feature type="compositionally biased region" description="Polar residues" evidence="1">
    <location>
        <begin position="125"/>
        <end position="147"/>
    </location>
</feature>
<organism evidence="3 4">
    <name type="scientific">Halodurantibacterium flavum</name>
    <dbReference type="NCBI Taxonomy" id="1382802"/>
    <lineage>
        <taxon>Bacteria</taxon>
        <taxon>Pseudomonadati</taxon>
        <taxon>Pseudomonadota</taxon>
        <taxon>Alphaproteobacteria</taxon>
        <taxon>Rhodobacterales</taxon>
        <taxon>Paracoccaceae</taxon>
        <taxon>Halodurantibacterium</taxon>
    </lineage>
</organism>
<reference evidence="4" key="1">
    <citation type="journal article" date="2019" name="Int. J. Syst. Evol. Microbiol.">
        <title>The Global Catalogue of Microorganisms (GCM) 10K type strain sequencing project: providing services to taxonomists for standard genome sequencing and annotation.</title>
        <authorList>
            <consortium name="The Broad Institute Genomics Platform"/>
            <consortium name="The Broad Institute Genome Sequencing Center for Infectious Disease"/>
            <person name="Wu L."/>
            <person name="Ma J."/>
        </authorList>
    </citation>
    <scope>NUCLEOTIDE SEQUENCE [LARGE SCALE GENOMIC DNA]</scope>
    <source>
        <strain evidence="4">CGMCC 4.7242</strain>
    </source>
</reference>
<feature type="compositionally biased region" description="Gly residues" evidence="1">
    <location>
        <begin position="333"/>
        <end position="342"/>
    </location>
</feature>
<evidence type="ECO:0000313" key="4">
    <source>
        <dbReference type="Proteomes" id="UP001597353"/>
    </source>
</evidence>
<name>A0ABW4S7M1_9RHOB</name>
<dbReference type="PANTHER" id="PTHR30441">
    <property type="entry name" value="DUF748 DOMAIN-CONTAINING PROTEIN"/>
    <property type="match status" value="1"/>
</dbReference>
<feature type="domain" description="AsmA" evidence="2">
    <location>
        <begin position="346"/>
        <end position="529"/>
    </location>
</feature>
<dbReference type="PANTHER" id="PTHR30441:SF4">
    <property type="entry name" value="PROTEIN ASMA"/>
    <property type="match status" value="1"/>
</dbReference>
<dbReference type="RefSeq" id="WP_390263252.1">
    <property type="nucleotide sequence ID" value="NZ_JBHUGH010000011.1"/>
</dbReference>
<proteinExistence type="predicted"/>
<sequence>MRILFRFILALFALGIAAFLVIILMPADRVAAVAAARFEAATGRTLIITGDLRPSLWPVMGVRVEGVEVGNAPWAADTPLLRAERLEVGIEPAALLSGRVEIRDLVLVEPRLLLERARDGRVNWQLESADTPSAARSTPAPETSRTPTALPRITLQDGEITYIDHGTGEKQTVSALDLELERGAETVNLRGSALHQGQPAIFEARIGDPDAALTGAVAPLSLQARYGAASVTFNGRAGYAPLAAEGRTELRAENARALVPLLGASLPVDGASMIAGDLSYTPEGSLHLRNGDLRLGGTQMRLSADMRPGPERPRITARINADDLRLPQAAGPSAGGTSGGTSGATTPAATGWSTDPLDFSALHLVDAEIALAANRIEAAGLQLGPTDILMRLDAGRAVFDLRDLRPFDGRVSGEFVINARGGLSVGGNLRADDIGMQPLLRWLAGQDRLIADASGQVRFLGSGNSVAAIMRSLSGEGRISLGQGAIQGLDLVGMLRRLDASYVGEGAQTIFDGISGSFTMQGGIMRNDDLLFSAPLLRATGQGQVDLGARTLDYRLLPTALTGADGSGGLRVPVIVTGPWADPSVRLDLQGILEEQIDRRALEQQAEAEARRALERLGVEQQEGERLEDAARRRLEEEGREIIERELGRGLERLLGRN</sequence>
<evidence type="ECO:0000259" key="2">
    <source>
        <dbReference type="Pfam" id="PF05170"/>
    </source>
</evidence>
<accession>A0ABW4S7M1</accession>